<evidence type="ECO:0000313" key="5">
    <source>
        <dbReference type="EMBL" id="CAF1182325.1"/>
    </source>
</evidence>
<gene>
    <name evidence="5" type="ORF">EDS130_LOCUS24314</name>
    <name evidence="6" type="ORF">XAT740_LOCUS49137</name>
</gene>
<evidence type="ECO:0000256" key="1">
    <source>
        <dbReference type="ARBA" id="ARBA00010871"/>
    </source>
</evidence>
<feature type="domain" description="ATP-grasp" evidence="4">
    <location>
        <begin position="129"/>
        <end position="339"/>
    </location>
</feature>
<keyword evidence="2" id="KW-0436">Ligase</keyword>
<dbReference type="InterPro" id="IPR011761">
    <property type="entry name" value="ATP-grasp"/>
</dbReference>
<dbReference type="AlphaFoldDB" id="A0A816BRB0"/>
<dbReference type="GO" id="GO:0005524">
    <property type="term" value="F:ATP binding"/>
    <property type="evidence" value="ECO:0007669"/>
    <property type="project" value="UniProtKB-UniRule"/>
</dbReference>
<evidence type="ECO:0000259" key="4">
    <source>
        <dbReference type="PROSITE" id="PS50975"/>
    </source>
</evidence>
<sequence length="345" mass="38472">MSSLRVLHLVGSTYNDFYCDLSYRYAEGCLENTANVSSIKNFQIAYVTPDSYWRFVSSLKQDDIDAAKPMCLVDAIQYIKKEGFDLVIPHMYCIPGVTYYRALFDLLRIPYIGNTPDVMALTAHKGRTKAVVAAAGVKVPAGELLRRGDVPTILPPVVVKPVSADNSLGISLVRNMKDCSVALEHAFQHADEVLVEKFIEPGREVRCCIIVKDGQLVALPLEEYLLDINDRPIRDYAVKFPELDDDGEFIGYPDDDVGKHWITNTNDPVTQQVQEMAKICHRALGCRHYSLFEFRIDPNGEAWFLEAGLFCSFGDGGGLSLMSKTAGISLENLIETMIKEAMNTV</sequence>
<proteinExistence type="inferred from homology"/>
<evidence type="ECO:0000256" key="2">
    <source>
        <dbReference type="ARBA" id="ARBA00022598"/>
    </source>
</evidence>
<dbReference type="EMBL" id="CAJNOJ010000137">
    <property type="protein sequence ID" value="CAF1182325.1"/>
    <property type="molecule type" value="Genomic_DNA"/>
</dbReference>
<comment type="similarity">
    <text evidence="1">Belongs to the D-alanine--D-alanine ligase family.</text>
</comment>
<comment type="caution">
    <text evidence="6">The sequence shown here is derived from an EMBL/GenBank/DDBJ whole genome shotgun (WGS) entry which is preliminary data.</text>
</comment>
<dbReference type="Proteomes" id="UP000663828">
    <property type="component" value="Unassembled WGS sequence"/>
</dbReference>
<reference evidence="6" key="1">
    <citation type="submission" date="2021-02" db="EMBL/GenBank/DDBJ databases">
        <authorList>
            <person name="Nowell W R."/>
        </authorList>
    </citation>
    <scope>NUCLEOTIDE SEQUENCE</scope>
</reference>
<dbReference type="Gene3D" id="3.30.1490.20">
    <property type="entry name" value="ATP-grasp fold, A domain"/>
    <property type="match status" value="1"/>
</dbReference>
<dbReference type="Gene3D" id="3.30.470.20">
    <property type="entry name" value="ATP-grasp fold, B domain"/>
    <property type="match status" value="1"/>
</dbReference>
<dbReference type="PROSITE" id="PS50975">
    <property type="entry name" value="ATP_GRASP"/>
    <property type="match status" value="1"/>
</dbReference>
<keyword evidence="3" id="KW-0067">ATP-binding</keyword>
<dbReference type="GO" id="GO:0008716">
    <property type="term" value="F:D-alanine-D-alanine ligase activity"/>
    <property type="evidence" value="ECO:0007669"/>
    <property type="project" value="InterPro"/>
</dbReference>
<dbReference type="OrthoDB" id="3562at2759"/>
<dbReference type="PANTHER" id="PTHR23132:SF23">
    <property type="entry name" value="D-ALANINE--D-ALANINE LIGASE B"/>
    <property type="match status" value="1"/>
</dbReference>
<dbReference type="GO" id="GO:0046872">
    <property type="term" value="F:metal ion binding"/>
    <property type="evidence" value="ECO:0007669"/>
    <property type="project" value="InterPro"/>
</dbReference>
<evidence type="ECO:0000313" key="6">
    <source>
        <dbReference type="EMBL" id="CAF1612824.1"/>
    </source>
</evidence>
<dbReference type="SUPFAM" id="SSF56059">
    <property type="entry name" value="Glutathione synthetase ATP-binding domain-like"/>
    <property type="match status" value="1"/>
</dbReference>
<protein>
    <recommendedName>
        <fullName evidence="4">ATP-grasp domain-containing protein</fullName>
    </recommendedName>
</protein>
<dbReference type="InterPro" id="IPR011095">
    <property type="entry name" value="Dala_Dala_lig_C"/>
</dbReference>
<organism evidence="6 7">
    <name type="scientific">Adineta ricciae</name>
    <name type="common">Rotifer</name>
    <dbReference type="NCBI Taxonomy" id="249248"/>
    <lineage>
        <taxon>Eukaryota</taxon>
        <taxon>Metazoa</taxon>
        <taxon>Spiralia</taxon>
        <taxon>Gnathifera</taxon>
        <taxon>Rotifera</taxon>
        <taxon>Eurotatoria</taxon>
        <taxon>Bdelloidea</taxon>
        <taxon>Adinetida</taxon>
        <taxon>Adinetidae</taxon>
        <taxon>Adineta</taxon>
    </lineage>
</organism>
<accession>A0A816BRB0</accession>
<keyword evidence="3" id="KW-0547">Nucleotide-binding</keyword>
<dbReference type="PANTHER" id="PTHR23132">
    <property type="entry name" value="D-ALANINE--D-ALANINE LIGASE"/>
    <property type="match status" value="1"/>
</dbReference>
<dbReference type="InterPro" id="IPR013815">
    <property type="entry name" value="ATP_grasp_subdomain_1"/>
</dbReference>
<keyword evidence="7" id="KW-1185">Reference proteome</keyword>
<dbReference type="Gene3D" id="3.40.50.20">
    <property type="match status" value="1"/>
</dbReference>
<dbReference type="Pfam" id="PF07478">
    <property type="entry name" value="Dala_Dala_lig_C"/>
    <property type="match status" value="1"/>
</dbReference>
<evidence type="ECO:0000256" key="3">
    <source>
        <dbReference type="PROSITE-ProRule" id="PRU00409"/>
    </source>
</evidence>
<evidence type="ECO:0000313" key="7">
    <source>
        <dbReference type="Proteomes" id="UP000663828"/>
    </source>
</evidence>
<name>A0A816BRB0_ADIRI</name>
<dbReference type="EMBL" id="CAJNOR010007204">
    <property type="protein sequence ID" value="CAF1612824.1"/>
    <property type="molecule type" value="Genomic_DNA"/>
</dbReference>
<dbReference type="Proteomes" id="UP000663852">
    <property type="component" value="Unassembled WGS sequence"/>
</dbReference>